<proteinExistence type="predicted"/>
<dbReference type="GO" id="GO:0005689">
    <property type="term" value="C:U12-type spliceosomal complex"/>
    <property type="evidence" value="ECO:0007669"/>
    <property type="project" value="TreeGrafter"/>
</dbReference>
<reference evidence="3" key="1">
    <citation type="submission" date="2025-08" db="UniProtKB">
        <authorList>
            <consortium name="RefSeq"/>
        </authorList>
    </citation>
    <scope>IDENTIFICATION</scope>
</reference>
<evidence type="ECO:0000313" key="3">
    <source>
        <dbReference type="RefSeq" id="XP_015602956.1"/>
    </source>
</evidence>
<dbReference type="PANTHER" id="PTHR48190:SF2">
    <property type="entry name" value="PROGRAMMED CELL DEATH PROTEIN 7"/>
    <property type="match status" value="1"/>
</dbReference>
<dbReference type="AlphaFoldDB" id="A0AAJ7C6I1"/>
<keyword evidence="1" id="KW-0175">Coiled coil</keyword>
<accession>A0AAJ7C6I1</accession>
<dbReference type="Proteomes" id="UP000694920">
    <property type="component" value="Unplaced"/>
</dbReference>
<evidence type="ECO:0000313" key="2">
    <source>
        <dbReference type="Proteomes" id="UP000694920"/>
    </source>
</evidence>
<feature type="coiled-coil region" evidence="1">
    <location>
        <begin position="130"/>
        <end position="221"/>
    </location>
</feature>
<protein>
    <submittedName>
        <fullName evidence="3">Uncharacterized protein LOC107271449 isoform X1</fullName>
    </submittedName>
</protein>
<evidence type="ECO:0000256" key="1">
    <source>
        <dbReference type="SAM" id="Coils"/>
    </source>
</evidence>
<dbReference type="RefSeq" id="XP_015602956.1">
    <property type="nucleotide sequence ID" value="XM_015747470.2"/>
</dbReference>
<gene>
    <name evidence="3" type="primary">LOC107271449</name>
</gene>
<dbReference type="InterPro" id="IPR052831">
    <property type="entry name" value="Apoptosis_promoter"/>
</dbReference>
<name>A0AAJ7C6I1_CEPCN</name>
<dbReference type="PANTHER" id="PTHR48190">
    <property type="entry name" value="PROGRAMMED CELL DEATH PROTEIN 7"/>
    <property type="match status" value="1"/>
</dbReference>
<keyword evidence="2" id="KW-1185">Reference proteome</keyword>
<organism evidence="2 3">
    <name type="scientific">Cephus cinctus</name>
    <name type="common">Wheat stem sawfly</name>
    <dbReference type="NCBI Taxonomy" id="211228"/>
    <lineage>
        <taxon>Eukaryota</taxon>
        <taxon>Metazoa</taxon>
        <taxon>Ecdysozoa</taxon>
        <taxon>Arthropoda</taxon>
        <taxon>Hexapoda</taxon>
        <taxon>Insecta</taxon>
        <taxon>Pterygota</taxon>
        <taxon>Neoptera</taxon>
        <taxon>Endopterygota</taxon>
        <taxon>Hymenoptera</taxon>
        <taxon>Cephoidea</taxon>
        <taxon>Cephidae</taxon>
        <taxon>Cephus</taxon>
    </lineage>
</organism>
<dbReference type="GeneID" id="107271449"/>
<dbReference type="Pfam" id="PF16021">
    <property type="entry name" value="PDCD7"/>
    <property type="match status" value="1"/>
</dbReference>
<dbReference type="KEGG" id="ccin:107271449"/>
<dbReference type="InterPro" id="IPR031974">
    <property type="entry name" value="PDCD7"/>
</dbReference>
<sequence length="387" mass="45096">MHSGSNNFNPYYNQYAPTSAIYPTYNPNHGIPTHNMYNYMVNPSYSISQEEEVLTTTLAKRQNDEKVIENFIGEKVTETVYNNSSQEKSNIATIKTALISACKLNERLNKMASELKTDIDLPEEEWQTKLEECQSVKSELSELLNRFKEANVLEKTNKQLEKRKKKRLREKRRQAKWNLEKILKLERRAILHAEADAWISRKQEEINKEKQEEELRRDADMILSDVRGKRSDAKKFLAVLQELENLRKVKVNAARARGEHLSSAADEAFNNIIVKLVEQWAALDREYSIEEQGLKLMLKTDNEEKIEKQKRNTFDDWERVLFGRKLPSIDSFQRDPSELVAIRFAWDKYISYNGQGSPIPIGWVMPETASSAAWQKYLKNDSFHAKS</sequence>